<dbReference type="InterPro" id="IPR020539">
    <property type="entry name" value="RNase_P_CS"/>
</dbReference>
<comment type="catalytic activity">
    <reaction evidence="7">
        <text>Endonucleolytic cleavage of RNA, removing 5'-extranucleotides from tRNA precursor.</text>
        <dbReference type="EC" id="3.1.26.5"/>
    </reaction>
</comment>
<proteinExistence type="inferred from homology"/>
<evidence type="ECO:0000256" key="5">
    <source>
        <dbReference type="ARBA" id="ARBA00022801"/>
    </source>
</evidence>
<evidence type="ECO:0000256" key="8">
    <source>
        <dbReference type="NCBIfam" id="TIGR00188"/>
    </source>
</evidence>
<evidence type="ECO:0000256" key="1">
    <source>
        <dbReference type="ARBA" id="ARBA00002663"/>
    </source>
</evidence>
<evidence type="ECO:0000313" key="10">
    <source>
        <dbReference type="EMBL" id="SHE48290.1"/>
    </source>
</evidence>
<keyword evidence="6 7" id="KW-0694">RNA-binding</keyword>
<comment type="subunit">
    <text evidence="7">Consists of a catalytic RNA component (M1 or rnpB) and a protein subunit.</text>
</comment>
<dbReference type="Proteomes" id="UP000242857">
    <property type="component" value="Unassembled WGS sequence"/>
</dbReference>
<keyword evidence="2 7" id="KW-0819">tRNA processing</keyword>
<protein>
    <recommendedName>
        <fullName evidence="7 8">Ribonuclease P protein component</fullName>
        <shortName evidence="7">RNase P protein</shortName>
        <shortName evidence="7">RNaseP protein</shortName>
        <ecNumber evidence="7 8">3.1.26.5</ecNumber>
    </recommendedName>
    <alternativeName>
        <fullName evidence="7">Protein C5</fullName>
    </alternativeName>
</protein>
<evidence type="ECO:0000313" key="11">
    <source>
        <dbReference type="Proteomes" id="UP000242857"/>
    </source>
</evidence>
<feature type="compositionally biased region" description="Basic residues" evidence="9">
    <location>
        <begin position="24"/>
        <end position="34"/>
    </location>
</feature>
<reference evidence="11" key="1">
    <citation type="submission" date="2016-11" db="EMBL/GenBank/DDBJ databases">
        <authorList>
            <person name="Varghese N."/>
            <person name="Submissions S."/>
        </authorList>
    </citation>
    <scope>NUCLEOTIDE SEQUENCE [LARGE SCALE GENOMIC DNA]</scope>
    <source>
        <strain evidence="11">DSM 14834</strain>
    </source>
</reference>
<feature type="region of interest" description="Disordered" evidence="9">
    <location>
        <begin position="1"/>
        <end position="34"/>
    </location>
</feature>
<accession>A0A1M4TUY7</accession>
<dbReference type="Pfam" id="PF00825">
    <property type="entry name" value="Ribonuclease_P"/>
    <property type="match status" value="1"/>
</dbReference>
<sequence length="171" mass="18292">MTSSVTPPTPASAQDAGVAASAAKTRRHTLPRGARVRRKAEFAQVFESGKRIGTPLLALHWYFDDGPARLGLAVSRKTDPHAVGRNRIKRALREAFRQLRPCLRGGAYVLVARRDAAQADGRQLRAALNTLLQRAGALSATQVPGTMPAVFPSPRRPAANGFAAGPEQPDP</sequence>
<feature type="region of interest" description="Disordered" evidence="9">
    <location>
        <begin position="144"/>
        <end position="171"/>
    </location>
</feature>
<evidence type="ECO:0000256" key="2">
    <source>
        <dbReference type="ARBA" id="ARBA00022694"/>
    </source>
</evidence>
<dbReference type="Gene3D" id="3.30.230.10">
    <property type="match status" value="1"/>
</dbReference>
<dbReference type="AlphaFoldDB" id="A0A1M4TUY7"/>
<dbReference type="HAMAP" id="MF_00227">
    <property type="entry name" value="RNase_P"/>
    <property type="match status" value="1"/>
</dbReference>
<dbReference type="OrthoDB" id="9796422at2"/>
<dbReference type="GO" id="GO:0030677">
    <property type="term" value="C:ribonuclease P complex"/>
    <property type="evidence" value="ECO:0007669"/>
    <property type="project" value="TreeGrafter"/>
</dbReference>
<dbReference type="GO" id="GO:0004526">
    <property type="term" value="F:ribonuclease P activity"/>
    <property type="evidence" value="ECO:0007669"/>
    <property type="project" value="UniProtKB-UniRule"/>
</dbReference>
<keyword evidence="4 7" id="KW-0255">Endonuclease</keyword>
<comment type="function">
    <text evidence="1 7">RNaseP catalyzes the removal of the 5'-leader sequence from pre-tRNA to produce the mature 5'-terminus. It can also cleave other RNA substrates such as 4.5S RNA. The protein component plays an auxiliary but essential role in vivo by binding to the 5'-leader sequence and broadening the substrate specificity of the ribozyme.</text>
</comment>
<dbReference type="EMBL" id="FQUK01000006">
    <property type="protein sequence ID" value="SHE48290.1"/>
    <property type="molecule type" value="Genomic_DNA"/>
</dbReference>
<organism evidence="10 11">
    <name type="scientific">Thermomonas hydrothermalis</name>
    <dbReference type="NCBI Taxonomy" id="213588"/>
    <lineage>
        <taxon>Bacteria</taxon>
        <taxon>Pseudomonadati</taxon>
        <taxon>Pseudomonadota</taxon>
        <taxon>Gammaproteobacteria</taxon>
        <taxon>Lysobacterales</taxon>
        <taxon>Lysobacteraceae</taxon>
        <taxon>Thermomonas</taxon>
    </lineage>
</organism>
<dbReference type="SUPFAM" id="SSF54211">
    <property type="entry name" value="Ribosomal protein S5 domain 2-like"/>
    <property type="match status" value="1"/>
</dbReference>
<dbReference type="GO" id="GO:0000049">
    <property type="term" value="F:tRNA binding"/>
    <property type="evidence" value="ECO:0007669"/>
    <property type="project" value="UniProtKB-UniRule"/>
</dbReference>
<name>A0A1M4TUY7_9GAMM</name>
<dbReference type="STRING" id="213588.SAMN02745204_00516"/>
<evidence type="ECO:0000256" key="7">
    <source>
        <dbReference type="HAMAP-Rule" id="MF_00227"/>
    </source>
</evidence>
<feature type="compositionally biased region" description="Low complexity" evidence="9">
    <location>
        <begin position="11"/>
        <end position="23"/>
    </location>
</feature>
<keyword evidence="3 7" id="KW-0540">Nuclease</keyword>
<evidence type="ECO:0000256" key="9">
    <source>
        <dbReference type="SAM" id="MobiDB-lite"/>
    </source>
</evidence>
<gene>
    <name evidence="7" type="primary">rnpA</name>
    <name evidence="10" type="ORF">SAMN02745204_00516</name>
</gene>
<dbReference type="EC" id="3.1.26.5" evidence="7 8"/>
<dbReference type="NCBIfam" id="TIGR00188">
    <property type="entry name" value="rnpA"/>
    <property type="match status" value="1"/>
</dbReference>
<evidence type="ECO:0000256" key="6">
    <source>
        <dbReference type="ARBA" id="ARBA00022884"/>
    </source>
</evidence>
<keyword evidence="11" id="KW-1185">Reference proteome</keyword>
<evidence type="ECO:0000256" key="4">
    <source>
        <dbReference type="ARBA" id="ARBA00022759"/>
    </source>
</evidence>
<dbReference type="PROSITE" id="PS00648">
    <property type="entry name" value="RIBONUCLEASE_P"/>
    <property type="match status" value="1"/>
</dbReference>
<dbReference type="InterPro" id="IPR020568">
    <property type="entry name" value="Ribosomal_Su5_D2-typ_SF"/>
</dbReference>
<dbReference type="PANTHER" id="PTHR33992:SF1">
    <property type="entry name" value="RIBONUCLEASE P PROTEIN COMPONENT"/>
    <property type="match status" value="1"/>
</dbReference>
<dbReference type="GO" id="GO:0042781">
    <property type="term" value="F:3'-tRNA processing endoribonuclease activity"/>
    <property type="evidence" value="ECO:0007669"/>
    <property type="project" value="TreeGrafter"/>
</dbReference>
<comment type="similarity">
    <text evidence="7">Belongs to the RnpA family.</text>
</comment>
<dbReference type="GO" id="GO:0001682">
    <property type="term" value="P:tRNA 5'-leader removal"/>
    <property type="evidence" value="ECO:0007669"/>
    <property type="project" value="UniProtKB-UniRule"/>
</dbReference>
<evidence type="ECO:0000256" key="3">
    <source>
        <dbReference type="ARBA" id="ARBA00022722"/>
    </source>
</evidence>
<dbReference type="InterPro" id="IPR000100">
    <property type="entry name" value="RNase_P"/>
</dbReference>
<dbReference type="PANTHER" id="PTHR33992">
    <property type="entry name" value="RIBONUCLEASE P PROTEIN COMPONENT"/>
    <property type="match status" value="1"/>
</dbReference>
<dbReference type="InterPro" id="IPR014721">
    <property type="entry name" value="Ribsml_uS5_D2-typ_fold_subgr"/>
</dbReference>
<keyword evidence="5 7" id="KW-0378">Hydrolase</keyword>